<dbReference type="Proteomes" id="UP000033448">
    <property type="component" value="Unassembled WGS sequence"/>
</dbReference>
<dbReference type="AlphaFoldDB" id="A0A0F0KI58"/>
<dbReference type="InterPro" id="IPR006139">
    <property type="entry name" value="D-isomer_2_OHA_DH_cat_dom"/>
</dbReference>
<evidence type="ECO:0000256" key="4">
    <source>
        <dbReference type="RuleBase" id="RU003719"/>
    </source>
</evidence>
<dbReference type="CDD" id="cd12167">
    <property type="entry name" value="2-Hacid_dh_8"/>
    <property type="match status" value="1"/>
</dbReference>
<dbReference type="EMBL" id="JYIT01000083">
    <property type="protein sequence ID" value="KJL19815.1"/>
    <property type="molecule type" value="Genomic_DNA"/>
</dbReference>
<dbReference type="GO" id="GO:0030267">
    <property type="term" value="F:glyoxylate reductase (NADPH) activity"/>
    <property type="evidence" value="ECO:0007669"/>
    <property type="project" value="TreeGrafter"/>
</dbReference>
<dbReference type="GO" id="GO:0008465">
    <property type="term" value="F:hydroxypyruvate reductase (NADH) activity"/>
    <property type="evidence" value="ECO:0007669"/>
    <property type="project" value="UniProtKB-EC"/>
</dbReference>
<dbReference type="SUPFAM" id="SSF52283">
    <property type="entry name" value="Formate/glycerate dehydrogenase catalytic domain-like"/>
    <property type="match status" value="1"/>
</dbReference>
<dbReference type="Pfam" id="PF02826">
    <property type="entry name" value="2-Hacid_dh_C"/>
    <property type="match status" value="1"/>
</dbReference>
<reference evidence="7 8" key="1">
    <citation type="submission" date="2015-02" db="EMBL/GenBank/DDBJ databases">
        <title>Draft genome sequences of ten Microbacterium spp. with emphasis on heavy metal contaminated environments.</title>
        <authorList>
            <person name="Corretto E."/>
        </authorList>
    </citation>
    <scope>NUCLEOTIDE SEQUENCE [LARGE SCALE GENOMIC DNA]</scope>
    <source>
        <strain evidence="7 8">DSM 23848</strain>
    </source>
</reference>
<accession>A0A0F0KI58</accession>
<comment type="similarity">
    <text evidence="1 4">Belongs to the D-isomer specific 2-hydroxyacid dehydrogenase family.</text>
</comment>
<protein>
    <submittedName>
        <fullName evidence="7">Glycerate dehydrogenase</fullName>
        <ecNumber evidence="7">1.1.1.29</ecNumber>
    </submittedName>
</protein>
<dbReference type="SUPFAM" id="SSF51735">
    <property type="entry name" value="NAD(P)-binding Rossmann-fold domains"/>
    <property type="match status" value="1"/>
</dbReference>
<dbReference type="GO" id="GO:0051287">
    <property type="term" value="F:NAD binding"/>
    <property type="evidence" value="ECO:0007669"/>
    <property type="project" value="InterPro"/>
</dbReference>
<evidence type="ECO:0000313" key="7">
    <source>
        <dbReference type="EMBL" id="KJL19815.1"/>
    </source>
</evidence>
<keyword evidence="3" id="KW-0520">NAD</keyword>
<dbReference type="PATRIC" id="fig|582680.7.peg.2917"/>
<evidence type="ECO:0000256" key="2">
    <source>
        <dbReference type="ARBA" id="ARBA00023002"/>
    </source>
</evidence>
<evidence type="ECO:0000259" key="6">
    <source>
        <dbReference type="Pfam" id="PF02826"/>
    </source>
</evidence>
<dbReference type="OrthoDB" id="4324715at2"/>
<dbReference type="GO" id="GO:0005829">
    <property type="term" value="C:cytosol"/>
    <property type="evidence" value="ECO:0007669"/>
    <property type="project" value="TreeGrafter"/>
</dbReference>
<dbReference type="InterPro" id="IPR006140">
    <property type="entry name" value="D-isomer_DH_NAD-bd"/>
</dbReference>
<dbReference type="Pfam" id="PF00389">
    <property type="entry name" value="2-Hacid_dh"/>
    <property type="match status" value="1"/>
</dbReference>
<comment type="caution">
    <text evidence="7">The sequence shown here is derived from an EMBL/GenBank/DDBJ whole genome shotgun (WGS) entry which is preliminary data.</text>
</comment>
<feature type="domain" description="D-isomer specific 2-hydroxyacid dehydrogenase catalytic" evidence="5">
    <location>
        <begin position="24"/>
        <end position="330"/>
    </location>
</feature>
<keyword evidence="2 4" id="KW-0560">Oxidoreductase</keyword>
<dbReference type="PANTHER" id="PTHR10996">
    <property type="entry name" value="2-HYDROXYACID DEHYDROGENASE-RELATED"/>
    <property type="match status" value="1"/>
</dbReference>
<evidence type="ECO:0000259" key="5">
    <source>
        <dbReference type="Pfam" id="PF00389"/>
    </source>
</evidence>
<dbReference type="InterPro" id="IPR036291">
    <property type="entry name" value="NAD(P)-bd_dom_sf"/>
</dbReference>
<evidence type="ECO:0000256" key="1">
    <source>
        <dbReference type="ARBA" id="ARBA00005854"/>
    </source>
</evidence>
<organism evidence="7 8">
    <name type="scientific">Microbacterium azadirachtae</name>
    <dbReference type="NCBI Taxonomy" id="582680"/>
    <lineage>
        <taxon>Bacteria</taxon>
        <taxon>Bacillati</taxon>
        <taxon>Actinomycetota</taxon>
        <taxon>Actinomycetes</taxon>
        <taxon>Micrococcales</taxon>
        <taxon>Microbacteriaceae</taxon>
        <taxon>Microbacterium</taxon>
    </lineage>
</organism>
<name>A0A0F0KI58_9MICO</name>
<dbReference type="EC" id="1.1.1.29" evidence="7"/>
<dbReference type="InterPro" id="IPR050223">
    <property type="entry name" value="D-isomer_2-hydroxyacid_DH"/>
</dbReference>
<dbReference type="Gene3D" id="3.40.50.720">
    <property type="entry name" value="NAD(P)-binding Rossmann-like Domain"/>
    <property type="match status" value="2"/>
</dbReference>
<gene>
    <name evidence="7" type="primary">hprA</name>
    <name evidence="7" type="ORF">RL72_02860</name>
</gene>
<dbReference type="PANTHER" id="PTHR10996:SF178">
    <property type="entry name" value="2-HYDROXYACID DEHYDROGENASE YGL185C-RELATED"/>
    <property type="match status" value="1"/>
</dbReference>
<evidence type="ECO:0000256" key="3">
    <source>
        <dbReference type="ARBA" id="ARBA00023027"/>
    </source>
</evidence>
<dbReference type="RefSeq" id="WP_045251522.1">
    <property type="nucleotide sequence ID" value="NZ_CP099706.1"/>
</dbReference>
<proteinExistence type="inferred from homology"/>
<feature type="domain" description="D-isomer specific 2-hydroxyacid dehydrogenase NAD-binding" evidence="6">
    <location>
        <begin position="155"/>
        <end position="299"/>
    </location>
</feature>
<evidence type="ECO:0000313" key="8">
    <source>
        <dbReference type="Proteomes" id="UP000033448"/>
    </source>
</evidence>
<keyword evidence="8" id="KW-1185">Reference proteome</keyword>
<sequence>MTDAPVPEALVVMSREAFRNQFDSERISRLRALARVPDPVFVDDLDDPAVADRLASVEVLITGWGAPQLTQRRLEQMPRLQAMLHSAGSVRPHVTDELWDRGIRVAAVAEVNAVPVAEFTLAAIILAGKKAPFLAADRDPRRDGEAGTARFGRLGNFGVTIGVVGFSRIGRRVVALVQQLSSVTVLVADPFADPDEVRAAGGIPTPLEQLLPRVDVLSLHAPALPSTRHMIGARELAALPDHATVINTARGSLIDNDALVRECTAGRLNAILDVTDPEPLPEDSPLYGLPNVMITPHLAGSLGNELHRMTDAALDELERFAAGAPLHEEVTAESLRLSA</sequence>